<dbReference type="STRING" id="909663.GCA_000512235_03629"/>
<keyword evidence="2 3" id="KW-0802">TPR repeat</keyword>
<proteinExistence type="predicted"/>
<dbReference type="InterPro" id="IPR019734">
    <property type="entry name" value="TPR_rpt"/>
</dbReference>
<organism evidence="4 5">
    <name type="scientific">Syntrophorhabdus aromaticivorans</name>
    <dbReference type="NCBI Taxonomy" id="328301"/>
    <lineage>
        <taxon>Bacteria</taxon>
        <taxon>Pseudomonadati</taxon>
        <taxon>Thermodesulfobacteriota</taxon>
        <taxon>Syntrophorhabdia</taxon>
        <taxon>Syntrophorhabdales</taxon>
        <taxon>Syntrophorhabdaceae</taxon>
        <taxon>Syntrophorhabdus</taxon>
    </lineage>
</organism>
<dbReference type="SMART" id="SM00028">
    <property type="entry name" value="TPR"/>
    <property type="match status" value="2"/>
</dbReference>
<feature type="repeat" description="TPR" evidence="3">
    <location>
        <begin position="44"/>
        <end position="77"/>
    </location>
</feature>
<protein>
    <submittedName>
        <fullName evidence="4">Tetratricopeptide repeat protein</fullName>
    </submittedName>
</protein>
<dbReference type="Proteomes" id="UP000777265">
    <property type="component" value="Unassembled WGS sequence"/>
</dbReference>
<dbReference type="Pfam" id="PF13432">
    <property type="entry name" value="TPR_16"/>
    <property type="match status" value="1"/>
</dbReference>
<dbReference type="PANTHER" id="PTHR44943:SF8">
    <property type="entry name" value="TPR REPEAT-CONTAINING PROTEIN MJ0263"/>
    <property type="match status" value="1"/>
</dbReference>
<sequence length="133" mass="15137">MPRIVVLRDPLTPEEHINLGVSYERSREYDAALKEYDAASKKLPIALLYMGNIHFQQGSLDKAEHLYRQAIQKTGDARAYNNLAWLYYTTNKSLDKAEELGRKAVDLAPGSSDFKDTLDKILEKRGAEKAHQE</sequence>
<evidence type="ECO:0000256" key="2">
    <source>
        <dbReference type="ARBA" id="ARBA00022803"/>
    </source>
</evidence>
<keyword evidence="1" id="KW-0677">Repeat</keyword>
<dbReference type="Gene3D" id="1.25.40.10">
    <property type="entry name" value="Tetratricopeptide repeat domain"/>
    <property type="match status" value="1"/>
</dbReference>
<evidence type="ECO:0000256" key="1">
    <source>
        <dbReference type="ARBA" id="ARBA00022737"/>
    </source>
</evidence>
<dbReference type="PANTHER" id="PTHR44943">
    <property type="entry name" value="CELLULOSE SYNTHASE OPERON PROTEIN C"/>
    <property type="match status" value="1"/>
</dbReference>
<dbReference type="SUPFAM" id="SSF48452">
    <property type="entry name" value="TPR-like"/>
    <property type="match status" value="1"/>
</dbReference>
<dbReference type="PROSITE" id="PS50005">
    <property type="entry name" value="TPR"/>
    <property type="match status" value="1"/>
</dbReference>
<accession>A0A351U666</accession>
<evidence type="ECO:0000256" key="3">
    <source>
        <dbReference type="PROSITE-ProRule" id="PRU00339"/>
    </source>
</evidence>
<evidence type="ECO:0000313" key="5">
    <source>
        <dbReference type="Proteomes" id="UP000777265"/>
    </source>
</evidence>
<evidence type="ECO:0000313" key="4">
    <source>
        <dbReference type="EMBL" id="NLW36319.1"/>
    </source>
</evidence>
<gene>
    <name evidence="4" type="ORF">GXY80_12720</name>
</gene>
<reference evidence="4" key="1">
    <citation type="journal article" date="2020" name="Biotechnol. Biofuels">
        <title>New insights from the biogas microbiome by comprehensive genome-resolved metagenomics of nearly 1600 species originating from multiple anaerobic digesters.</title>
        <authorList>
            <person name="Campanaro S."/>
            <person name="Treu L."/>
            <person name="Rodriguez-R L.M."/>
            <person name="Kovalovszki A."/>
            <person name="Ziels R.M."/>
            <person name="Maus I."/>
            <person name="Zhu X."/>
            <person name="Kougias P.G."/>
            <person name="Basile A."/>
            <person name="Luo G."/>
            <person name="Schluter A."/>
            <person name="Konstantinidis K.T."/>
            <person name="Angelidaki I."/>
        </authorList>
    </citation>
    <scope>NUCLEOTIDE SEQUENCE</scope>
    <source>
        <strain evidence="4">AS06rmzACSIP_7</strain>
    </source>
</reference>
<name>A0A351U666_9BACT</name>
<comment type="caution">
    <text evidence="4">The sequence shown here is derived from an EMBL/GenBank/DDBJ whole genome shotgun (WGS) entry which is preliminary data.</text>
</comment>
<dbReference type="EMBL" id="JAAYEE010000235">
    <property type="protein sequence ID" value="NLW36319.1"/>
    <property type="molecule type" value="Genomic_DNA"/>
</dbReference>
<reference evidence="4" key="2">
    <citation type="submission" date="2020-01" db="EMBL/GenBank/DDBJ databases">
        <authorList>
            <person name="Campanaro S."/>
        </authorList>
    </citation>
    <scope>NUCLEOTIDE SEQUENCE</scope>
    <source>
        <strain evidence="4">AS06rmzACSIP_7</strain>
    </source>
</reference>
<dbReference type="InterPro" id="IPR051685">
    <property type="entry name" value="Ycf3/AcsC/BcsC/TPR_MFPF"/>
</dbReference>
<dbReference type="InterPro" id="IPR011990">
    <property type="entry name" value="TPR-like_helical_dom_sf"/>
</dbReference>
<dbReference type="AlphaFoldDB" id="A0A351U666"/>